<dbReference type="Proteomes" id="UP000472676">
    <property type="component" value="Unassembled WGS sequence"/>
</dbReference>
<keyword evidence="2" id="KW-1185">Reference proteome</keyword>
<reference evidence="1 2" key="1">
    <citation type="journal article" date="2014" name="Int. J. Syst. Evol. Microbiol.">
        <title>Solimonas terrae sp. nov., isolated from soil.</title>
        <authorList>
            <person name="Kim S.J."/>
            <person name="Moon J.Y."/>
            <person name="Weon H.Y."/>
            <person name="Ahn J.H."/>
            <person name="Chen W.M."/>
            <person name="Kwon S.W."/>
        </authorList>
    </citation>
    <scope>NUCLEOTIDE SEQUENCE [LARGE SCALE GENOMIC DNA]</scope>
    <source>
        <strain evidence="1 2">KIS83-12</strain>
    </source>
</reference>
<evidence type="ECO:0000313" key="2">
    <source>
        <dbReference type="Proteomes" id="UP000472676"/>
    </source>
</evidence>
<evidence type="ECO:0000313" key="1">
    <source>
        <dbReference type="EMBL" id="NGY06585.1"/>
    </source>
</evidence>
<proteinExistence type="predicted"/>
<dbReference type="InterPro" id="IPR017143">
    <property type="entry name" value="UCP037225"/>
</dbReference>
<protein>
    <submittedName>
        <fullName evidence="1">CPXCG motif-containing cysteine-rich protein</fullName>
    </submittedName>
</protein>
<dbReference type="PIRSF" id="PIRSF037225">
    <property type="entry name" value="UCP037225"/>
    <property type="match status" value="1"/>
</dbReference>
<dbReference type="InterPro" id="IPR025990">
    <property type="entry name" value="zinc_ribbon_bacterial"/>
</dbReference>
<dbReference type="AlphaFoldDB" id="A0A6M2BWE0"/>
<sequence>MLEEVTVTCPACWEEIVLDIDLSGGDQQVYSEDCPVCCRPMTVHVEVSSDSRSCRVRIEPESD</sequence>
<accession>A0A6M2BWE0</accession>
<gene>
    <name evidence="1" type="ORF">G7Y85_17555</name>
</gene>
<organism evidence="1 2">
    <name type="scientific">Solimonas terrae</name>
    <dbReference type="NCBI Taxonomy" id="1396819"/>
    <lineage>
        <taxon>Bacteria</taxon>
        <taxon>Pseudomonadati</taxon>
        <taxon>Pseudomonadota</taxon>
        <taxon>Gammaproteobacteria</taxon>
        <taxon>Nevskiales</taxon>
        <taxon>Nevskiaceae</taxon>
        <taxon>Solimonas</taxon>
    </lineage>
</organism>
<dbReference type="RefSeq" id="WP_166260400.1">
    <property type="nucleotide sequence ID" value="NZ_JAAMOW010000009.1"/>
</dbReference>
<dbReference type="EMBL" id="JAAMOW010000009">
    <property type="protein sequence ID" value="NGY06585.1"/>
    <property type="molecule type" value="Genomic_DNA"/>
</dbReference>
<dbReference type="Pfam" id="PF14255">
    <property type="entry name" value="Zn_ribbon_21"/>
    <property type="match status" value="1"/>
</dbReference>
<comment type="caution">
    <text evidence="1">The sequence shown here is derived from an EMBL/GenBank/DDBJ whole genome shotgun (WGS) entry which is preliminary data.</text>
</comment>
<name>A0A6M2BWE0_9GAMM</name>